<evidence type="ECO:0000313" key="2">
    <source>
        <dbReference type="WBParaSite" id="nRc.2.0.1.t41813-RA"/>
    </source>
</evidence>
<proteinExistence type="predicted"/>
<dbReference type="AlphaFoldDB" id="A0A915KSR4"/>
<organism evidence="1 2">
    <name type="scientific">Romanomermis culicivorax</name>
    <name type="common">Nematode worm</name>
    <dbReference type="NCBI Taxonomy" id="13658"/>
    <lineage>
        <taxon>Eukaryota</taxon>
        <taxon>Metazoa</taxon>
        <taxon>Ecdysozoa</taxon>
        <taxon>Nematoda</taxon>
        <taxon>Enoplea</taxon>
        <taxon>Dorylaimia</taxon>
        <taxon>Mermithida</taxon>
        <taxon>Mermithoidea</taxon>
        <taxon>Mermithidae</taxon>
        <taxon>Romanomermis</taxon>
    </lineage>
</organism>
<keyword evidence="1" id="KW-1185">Reference proteome</keyword>
<sequence>MQCDRFSFHQTVINLDREKEVECTNECKSPQLCNKCQTPTLDHEHWGKAKNITISTIFSKSYIHPYQSYLVDVLCEPFSKKSSNQENLNH</sequence>
<dbReference type="WBParaSite" id="nRc.2.0.1.t41813-RA">
    <property type="protein sequence ID" value="nRc.2.0.1.t41813-RA"/>
    <property type="gene ID" value="nRc.2.0.1.g41813"/>
</dbReference>
<protein>
    <submittedName>
        <fullName evidence="2">Uncharacterized protein</fullName>
    </submittedName>
</protein>
<reference evidence="2" key="1">
    <citation type="submission" date="2022-11" db="UniProtKB">
        <authorList>
            <consortium name="WormBaseParasite"/>
        </authorList>
    </citation>
    <scope>IDENTIFICATION</scope>
</reference>
<dbReference type="Proteomes" id="UP000887565">
    <property type="component" value="Unplaced"/>
</dbReference>
<accession>A0A915KSR4</accession>
<name>A0A915KSR4_ROMCU</name>
<evidence type="ECO:0000313" key="1">
    <source>
        <dbReference type="Proteomes" id="UP000887565"/>
    </source>
</evidence>